<reference evidence="3" key="1">
    <citation type="journal article" date="2021" name="PeerJ">
        <title>Extensive microbial diversity within the chicken gut microbiome revealed by metagenomics and culture.</title>
        <authorList>
            <person name="Gilroy R."/>
            <person name="Ravi A."/>
            <person name="Getino M."/>
            <person name="Pursley I."/>
            <person name="Horton D.L."/>
            <person name="Alikhan N.F."/>
            <person name="Baker D."/>
            <person name="Gharbi K."/>
            <person name="Hall N."/>
            <person name="Watson M."/>
            <person name="Adriaenssens E.M."/>
            <person name="Foster-Nyarko E."/>
            <person name="Jarju S."/>
            <person name="Secka A."/>
            <person name="Antonio M."/>
            <person name="Oren A."/>
            <person name="Chaudhuri R.R."/>
            <person name="La Ragione R."/>
            <person name="Hildebrand F."/>
            <person name="Pallen M.J."/>
        </authorList>
    </citation>
    <scope>NUCLEOTIDE SEQUENCE</scope>
    <source>
        <strain evidence="3">ChiSjej1B19-8411</strain>
    </source>
</reference>
<dbReference type="EMBL" id="DXEX01000006">
    <property type="protein sequence ID" value="HIX58124.1"/>
    <property type="molecule type" value="Genomic_DNA"/>
</dbReference>
<evidence type="ECO:0000256" key="1">
    <source>
        <dbReference type="SAM" id="MobiDB-lite"/>
    </source>
</evidence>
<name>A0A9D1WFC5_9FIRM</name>
<gene>
    <name evidence="3" type="ORF">IAA45_00190</name>
</gene>
<keyword evidence="2" id="KW-1133">Transmembrane helix</keyword>
<reference evidence="3" key="2">
    <citation type="submission" date="2021-04" db="EMBL/GenBank/DDBJ databases">
        <authorList>
            <person name="Gilroy R."/>
        </authorList>
    </citation>
    <scope>NUCLEOTIDE SEQUENCE</scope>
    <source>
        <strain evidence="3">ChiSjej1B19-8411</strain>
    </source>
</reference>
<keyword evidence="2" id="KW-0812">Transmembrane</keyword>
<feature type="compositionally biased region" description="Acidic residues" evidence="1">
    <location>
        <begin position="39"/>
        <end position="53"/>
    </location>
</feature>
<sequence>MWKIAVFIICSISIVFFLIAGAMLLLQGDGGGESASDNFIEDGEETEGTEGESVEYLEEDTSVSVVPVTQAVLVEQKLEG</sequence>
<accession>A0A9D1WFC5</accession>
<dbReference type="AlphaFoldDB" id="A0A9D1WFC5"/>
<dbReference type="Proteomes" id="UP000886817">
    <property type="component" value="Unassembled WGS sequence"/>
</dbReference>
<evidence type="ECO:0000313" key="3">
    <source>
        <dbReference type="EMBL" id="HIX58124.1"/>
    </source>
</evidence>
<organism evidence="3 4">
    <name type="scientific">Candidatus Blautia gallistercoris</name>
    <dbReference type="NCBI Taxonomy" id="2838490"/>
    <lineage>
        <taxon>Bacteria</taxon>
        <taxon>Bacillati</taxon>
        <taxon>Bacillota</taxon>
        <taxon>Clostridia</taxon>
        <taxon>Lachnospirales</taxon>
        <taxon>Lachnospiraceae</taxon>
        <taxon>Blautia</taxon>
    </lineage>
</organism>
<evidence type="ECO:0000313" key="4">
    <source>
        <dbReference type="Proteomes" id="UP000886817"/>
    </source>
</evidence>
<proteinExistence type="predicted"/>
<feature type="transmembrane region" description="Helical" evidence="2">
    <location>
        <begin position="6"/>
        <end position="26"/>
    </location>
</feature>
<protein>
    <submittedName>
        <fullName evidence="3">Uncharacterized protein</fullName>
    </submittedName>
</protein>
<evidence type="ECO:0000256" key="2">
    <source>
        <dbReference type="SAM" id="Phobius"/>
    </source>
</evidence>
<comment type="caution">
    <text evidence="3">The sequence shown here is derived from an EMBL/GenBank/DDBJ whole genome shotgun (WGS) entry which is preliminary data.</text>
</comment>
<keyword evidence="2" id="KW-0472">Membrane</keyword>
<feature type="region of interest" description="Disordered" evidence="1">
    <location>
        <begin position="31"/>
        <end position="53"/>
    </location>
</feature>